<evidence type="ECO:0000313" key="2">
    <source>
        <dbReference type="EMBL" id="CAL5089226.1"/>
    </source>
</evidence>
<keyword evidence="3" id="KW-1185">Reference proteome</keyword>
<evidence type="ECO:0000256" key="1">
    <source>
        <dbReference type="SAM" id="MobiDB-lite"/>
    </source>
</evidence>
<dbReference type="Gene3D" id="1.20.1280.50">
    <property type="match status" value="1"/>
</dbReference>
<gene>
    <name evidence="2" type="ORF">URODEC1_LOCUS113244</name>
</gene>
<feature type="region of interest" description="Disordered" evidence="1">
    <location>
        <begin position="1"/>
        <end position="20"/>
    </location>
</feature>
<organism evidence="2 3">
    <name type="scientific">Urochloa decumbens</name>
    <dbReference type="NCBI Taxonomy" id="240449"/>
    <lineage>
        <taxon>Eukaryota</taxon>
        <taxon>Viridiplantae</taxon>
        <taxon>Streptophyta</taxon>
        <taxon>Embryophyta</taxon>
        <taxon>Tracheophyta</taxon>
        <taxon>Spermatophyta</taxon>
        <taxon>Magnoliopsida</taxon>
        <taxon>Liliopsida</taxon>
        <taxon>Poales</taxon>
        <taxon>Poaceae</taxon>
        <taxon>PACMAD clade</taxon>
        <taxon>Panicoideae</taxon>
        <taxon>Panicodae</taxon>
        <taxon>Paniceae</taxon>
        <taxon>Melinidinae</taxon>
        <taxon>Urochloa</taxon>
    </lineage>
</organism>
<dbReference type="InterPro" id="IPR044997">
    <property type="entry name" value="F-box_plant"/>
</dbReference>
<dbReference type="SUPFAM" id="SSF81383">
    <property type="entry name" value="F-box domain"/>
    <property type="match status" value="1"/>
</dbReference>
<protein>
    <recommendedName>
        <fullName evidence="4">F-box domain-containing protein</fullName>
    </recommendedName>
</protein>
<evidence type="ECO:0008006" key="4">
    <source>
        <dbReference type="Google" id="ProtNLM"/>
    </source>
</evidence>
<dbReference type="AlphaFoldDB" id="A0ABC9G8Y1"/>
<reference evidence="2" key="1">
    <citation type="submission" date="2024-10" db="EMBL/GenBank/DDBJ databases">
        <authorList>
            <person name="Ryan C."/>
        </authorList>
    </citation>
    <scope>NUCLEOTIDE SEQUENCE [LARGE SCALE GENOMIC DNA]</scope>
</reference>
<sequence>MNKTKVALMSPSQQDGLDDGRDMLSELPDHLLLCVLERLRGDVRALARTCVLSRRWRALPLLLSALEISVQSFVPAGRRRTLQLLRQATGSFTGALRFFLATTPTAGGDQRRAIRSLRLKLRWMAASCPVTFGPGSAPSLEDMRLNNRAATWQPRFSLSELLENAHGLQSLRLSFGNDKVWVQPESPKVLGPAFTKLHMLRLLNVFPEGDLSWTMFLLQAAPLLGFVHIEVCTLIVCGSPT</sequence>
<name>A0ABC9G8Y1_9POAL</name>
<dbReference type="EMBL" id="OZ075118">
    <property type="protein sequence ID" value="CAL5089226.1"/>
    <property type="molecule type" value="Genomic_DNA"/>
</dbReference>
<accession>A0ABC9G8Y1</accession>
<dbReference type="InterPro" id="IPR036047">
    <property type="entry name" value="F-box-like_dom_sf"/>
</dbReference>
<dbReference type="PANTHER" id="PTHR32153">
    <property type="entry name" value="OJ000223_09.16 PROTEIN"/>
    <property type="match status" value="1"/>
</dbReference>
<evidence type="ECO:0000313" key="3">
    <source>
        <dbReference type="Proteomes" id="UP001497457"/>
    </source>
</evidence>
<proteinExistence type="predicted"/>
<dbReference type="Proteomes" id="UP001497457">
    <property type="component" value="Chromosome 8b"/>
</dbReference>